<reference evidence="7" key="1">
    <citation type="journal article" date="2022" name="bioRxiv">
        <title>Genomics of Preaxostyla Flagellates Illuminates Evolutionary Transitions and the Path Towards Mitochondrial Loss.</title>
        <authorList>
            <person name="Novak L.V.F."/>
            <person name="Treitli S.C."/>
            <person name="Pyrih J."/>
            <person name="Halakuc P."/>
            <person name="Pipaliya S.V."/>
            <person name="Vacek V."/>
            <person name="Brzon O."/>
            <person name="Soukal P."/>
            <person name="Eme L."/>
            <person name="Dacks J.B."/>
            <person name="Karnkowska A."/>
            <person name="Elias M."/>
            <person name="Hampl V."/>
        </authorList>
    </citation>
    <scope>NUCLEOTIDE SEQUENCE</scope>
    <source>
        <strain evidence="7">RCP-MX</strain>
    </source>
</reference>
<evidence type="ECO:0000313" key="8">
    <source>
        <dbReference type="Proteomes" id="UP001141327"/>
    </source>
</evidence>
<comment type="similarity">
    <text evidence="2 5">Belongs to the UTP11 family.</text>
</comment>
<accession>A0ABQ8UAC1</accession>
<keyword evidence="4 5" id="KW-0539">Nucleus</keyword>
<evidence type="ECO:0000256" key="3">
    <source>
        <dbReference type="ARBA" id="ARBA00022552"/>
    </source>
</evidence>
<comment type="function">
    <text evidence="5">Involved in nucleolar processing of pre-18S ribosomal RNA.</text>
</comment>
<keyword evidence="3 5" id="KW-0698">rRNA processing</keyword>
<evidence type="ECO:0000256" key="6">
    <source>
        <dbReference type="SAM" id="MobiDB-lite"/>
    </source>
</evidence>
<evidence type="ECO:0000313" key="7">
    <source>
        <dbReference type="EMBL" id="KAJ4454968.1"/>
    </source>
</evidence>
<keyword evidence="8" id="KW-1185">Reference proteome</keyword>
<gene>
    <name evidence="7" type="ORF">PAPYR_10212</name>
</gene>
<organism evidence="7 8">
    <name type="scientific">Paratrimastix pyriformis</name>
    <dbReference type="NCBI Taxonomy" id="342808"/>
    <lineage>
        <taxon>Eukaryota</taxon>
        <taxon>Metamonada</taxon>
        <taxon>Preaxostyla</taxon>
        <taxon>Paratrimastigidae</taxon>
        <taxon>Paratrimastix</taxon>
    </lineage>
</organism>
<comment type="subunit">
    <text evidence="5">Component of the ribosomal small subunit (SSU) processome.</text>
</comment>
<feature type="region of interest" description="Disordered" evidence="6">
    <location>
        <begin position="138"/>
        <end position="173"/>
    </location>
</feature>
<comment type="subcellular location">
    <subcellularLocation>
        <location evidence="1 5">Nucleus</location>
        <location evidence="1 5">Nucleolus</location>
    </subcellularLocation>
</comment>
<evidence type="ECO:0000256" key="1">
    <source>
        <dbReference type="ARBA" id="ARBA00004604"/>
    </source>
</evidence>
<dbReference type="Proteomes" id="UP001141327">
    <property type="component" value="Unassembled WGS sequence"/>
</dbReference>
<evidence type="ECO:0000256" key="5">
    <source>
        <dbReference type="PIRNR" id="PIRNR015952"/>
    </source>
</evidence>
<evidence type="ECO:0000256" key="2">
    <source>
        <dbReference type="ARBA" id="ARBA00008105"/>
    </source>
</evidence>
<evidence type="ECO:0000256" key="4">
    <source>
        <dbReference type="ARBA" id="ARBA00023242"/>
    </source>
</evidence>
<proteinExistence type="inferred from homology"/>
<dbReference type="PANTHER" id="PTHR12838">
    <property type="entry name" value="U3 SMALL NUCLEOLAR RNA-ASSOCIATED PROTEIN 11"/>
    <property type="match status" value="1"/>
</dbReference>
<dbReference type="InterPro" id="IPR007144">
    <property type="entry name" value="SSU_processome_Utp11"/>
</dbReference>
<sequence length="256" mass="29371">MKFIGQRIHKERAQPAQRKRLGLLEKHKDYVERARDFHKKQTIIHNLRRKAAFKNPDEFYFGMVKSKLQDGVHRELSTKTRTVQQVKQVKQTQLQYLNSIRVQELNKLERLKAEHPALEAAVATSTSSQPDHVIFATRGEELPSVPPPTPAGRKRHTRGRDDDEEEKRPTQEAEVIEDVDAEDGDELTPKIGGAVAGHHDANPKDTFAKAQRRLQRAEGLIRTLQTHMVSLEKGTKTKVEGPDGQTIYRFKPMRKR</sequence>
<comment type="caution">
    <text evidence="7">The sequence shown here is derived from an EMBL/GenBank/DDBJ whole genome shotgun (WGS) entry which is preliminary data.</text>
</comment>
<dbReference type="PANTHER" id="PTHR12838:SF0">
    <property type="entry name" value="U3 SMALL NUCLEOLAR RNA-ASSOCIATED PROTEIN 11-RELATED"/>
    <property type="match status" value="1"/>
</dbReference>
<name>A0ABQ8UAC1_9EUKA</name>
<dbReference type="PIRSF" id="PIRSF015952">
    <property type="entry name" value="U3snoRNP11"/>
    <property type="match status" value="1"/>
</dbReference>
<dbReference type="EMBL" id="JAPMOS010000126">
    <property type="protein sequence ID" value="KAJ4454968.1"/>
    <property type="molecule type" value="Genomic_DNA"/>
</dbReference>
<dbReference type="Pfam" id="PF03998">
    <property type="entry name" value="Utp11"/>
    <property type="match status" value="1"/>
</dbReference>
<protein>
    <recommendedName>
        <fullName evidence="5">U3 small nucleolar RNA-associated protein 11</fullName>
        <shortName evidence="5">U3 snoRNA-associated protein 11</shortName>
    </recommendedName>
</protein>